<keyword evidence="3 5" id="KW-1133">Transmembrane helix</keyword>
<feature type="transmembrane region" description="Helical" evidence="5">
    <location>
        <begin position="57"/>
        <end position="79"/>
    </location>
</feature>
<dbReference type="RefSeq" id="WP_131959931.1">
    <property type="nucleotide sequence ID" value="NZ_SMFL01000007.1"/>
</dbReference>
<name>A0A4R5DME0_9BACT</name>
<keyword evidence="8" id="KW-1185">Reference proteome</keyword>
<dbReference type="Proteomes" id="UP000294850">
    <property type="component" value="Unassembled WGS sequence"/>
</dbReference>
<evidence type="ECO:0000313" key="7">
    <source>
        <dbReference type="EMBL" id="TDE13210.1"/>
    </source>
</evidence>
<keyword evidence="4 5" id="KW-0472">Membrane</keyword>
<protein>
    <recommendedName>
        <fullName evidence="6">Methylamine utilisation protein MauE domain-containing protein</fullName>
    </recommendedName>
</protein>
<organism evidence="7 8">
    <name type="scientific">Dyadobacter psychrotolerans</name>
    <dbReference type="NCBI Taxonomy" id="2541721"/>
    <lineage>
        <taxon>Bacteria</taxon>
        <taxon>Pseudomonadati</taxon>
        <taxon>Bacteroidota</taxon>
        <taxon>Cytophagia</taxon>
        <taxon>Cytophagales</taxon>
        <taxon>Spirosomataceae</taxon>
        <taxon>Dyadobacter</taxon>
    </lineage>
</organism>
<dbReference type="GO" id="GO:0030416">
    <property type="term" value="P:methylamine metabolic process"/>
    <property type="evidence" value="ECO:0007669"/>
    <property type="project" value="InterPro"/>
</dbReference>
<dbReference type="AlphaFoldDB" id="A0A4R5DME0"/>
<feature type="transmembrane region" description="Helical" evidence="5">
    <location>
        <begin position="91"/>
        <end position="109"/>
    </location>
</feature>
<evidence type="ECO:0000259" key="6">
    <source>
        <dbReference type="Pfam" id="PF07291"/>
    </source>
</evidence>
<evidence type="ECO:0000256" key="3">
    <source>
        <dbReference type="ARBA" id="ARBA00022989"/>
    </source>
</evidence>
<proteinExistence type="predicted"/>
<dbReference type="UniPathway" id="UPA00895"/>
<evidence type="ECO:0000256" key="4">
    <source>
        <dbReference type="ARBA" id="ARBA00023136"/>
    </source>
</evidence>
<evidence type="ECO:0000256" key="2">
    <source>
        <dbReference type="ARBA" id="ARBA00022692"/>
    </source>
</evidence>
<sequence>MKSISNHGLVSQRKFKAVFLRSATAVLALLFFYAAISKLLNMEEFGKQLANQNIPEWSVLPLLWLIPYGELVITFLLIFERTRWMGLYGSAFFMLLFTGYIGLVLLNVFDRIPCNCAGIARSMSFLTHFFFNLFFLIISILAVRLHTSKMQ</sequence>
<dbReference type="Pfam" id="PF07291">
    <property type="entry name" value="MauE"/>
    <property type="match status" value="1"/>
</dbReference>
<accession>A0A4R5DME0</accession>
<dbReference type="GO" id="GO:0016020">
    <property type="term" value="C:membrane"/>
    <property type="evidence" value="ECO:0007669"/>
    <property type="project" value="UniProtKB-SubCell"/>
</dbReference>
<evidence type="ECO:0000313" key="8">
    <source>
        <dbReference type="Proteomes" id="UP000294850"/>
    </source>
</evidence>
<feature type="transmembrane region" description="Helical" evidence="5">
    <location>
        <begin position="18"/>
        <end position="37"/>
    </location>
</feature>
<gene>
    <name evidence="7" type="ORF">E0F88_19345</name>
</gene>
<dbReference type="EMBL" id="SMFL01000007">
    <property type="protein sequence ID" value="TDE13210.1"/>
    <property type="molecule type" value="Genomic_DNA"/>
</dbReference>
<comment type="caution">
    <text evidence="7">The sequence shown here is derived from an EMBL/GenBank/DDBJ whole genome shotgun (WGS) entry which is preliminary data.</text>
</comment>
<evidence type="ECO:0000256" key="5">
    <source>
        <dbReference type="SAM" id="Phobius"/>
    </source>
</evidence>
<evidence type="ECO:0000256" key="1">
    <source>
        <dbReference type="ARBA" id="ARBA00004141"/>
    </source>
</evidence>
<dbReference type="InterPro" id="IPR009908">
    <property type="entry name" value="Methylamine_util_MauE"/>
</dbReference>
<comment type="subcellular location">
    <subcellularLocation>
        <location evidence="1">Membrane</location>
        <topology evidence="1">Multi-pass membrane protein</topology>
    </subcellularLocation>
</comment>
<feature type="transmembrane region" description="Helical" evidence="5">
    <location>
        <begin position="129"/>
        <end position="147"/>
    </location>
</feature>
<reference evidence="7 8" key="1">
    <citation type="submission" date="2019-03" db="EMBL/GenBank/DDBJ databases">
        <title>Dyadobacter AR-3-6 sp. nov., isolated from arctic soil.</title>
        <authorList>
            <person name="Chaudhary D.K."/>
        </authorList>
    </citation>
    <scope>NUCLEOTIDE SEQUENCE [LARGE SCALE GENOMIC DNA]</scope>
    <source>
        <strain evidence="7 8">AR-3-6</strain>
    </source>
</reference>
<dbReference type="OrthoDB" id="673785at2"/>
<feature type="domain" description="Methylamine utilisation protein MauE" evidence="6">
    <location>
        <begin position="18"/>
        <end position="143"/>
    </location>
</feature>
<keyword evidence="2 5" id="KW-0812">Transmembrane</keyword>